<dbReference type="EMBL" id="LJCR01000557">
    <property type="protein sequence ID" value="KPV52400.1"/>
    <property type="molecule type" value="Genomic_DNA"/>
</dbReference>
<keyword evidence="1" id="KW-0802">TPR repeat</keyword>
<gene>
    <name evidence="2" type="ORF">SE17_15725</name>
</gene>
<protein>
    <submittedName>
        <fullName evidence="2">Uncharacterized protein</fullName>
    </submittedName>
</protein>
<name>A0A0P9DQD6_9CHLR</name>
<comment type="caution">
    <text evidence="2">The sequence shown here is derived from an EMBL/GenBank/DDBJ whole genome shotgun (WGS) entry which is preliminary data.</text>
</comment>
<dbReference type="Gene3D" id="1.25.40.10">
    <property type="entry name" value="Tetratricopeptide repeat domain"/>
    <property type="match status" value="1"/>
</dbReference>
<sequence>MLMPQVTGHHQDDLPNAVLAVFWAALARLRPHAPFSWPVLLRIFEAPDIRALLPRDPGPQVLTAVVDRLLAGGDVQTVDQEPELFVLSADAVARGRAAVERWNAADEHGRDLGAIVGIALRNVLSSVLWNAAAPRDLTTRDLVLPHIAQLVLHSSPQEPGWPDLLAKTANTLIDLAPELFVDTMLIVVARSTTYDTYHELRAISDCARHFLKRRPRHPAAFAVTRVYRAAQTQLYTVTASAYGDRSALLARPLIALAGALDTTSSEAIILMEQAHDLDGAADDPRVWYHLGLAYARARRLGEALTAYERARSLAGAESPYLAARIKLGIATLTEPVIPPEEAEHARTLLRAVIAEARRFIAEGTDIAEDADEPVDPARLLLLDSLIALIWQSLFTNHLPDMLPLIAEAKRVAGELLDDDHPTILALNDWEGMARKAQRARGKSRH</sequence>
<dbReference type="AlphaFoldDB" id="A0A0P9DQD6"/>
<proteinExistence type="predicted"/>
<evidence type="ECO:0000313" key="2">
    <source>
        <dbReference type="EMBL" id="KPV52400.1"/>
    </source>
</evidence>
<dbReference type="InterPro" id="IPR011990">
    <property type="entry name" value="TPR-like_helical_dom_sf"/>
</dbReference>
<dbReference type="InterPro" id="IPR019734">
    <property type="entry name" value="TPR_rpt"/>
</dbReference>
<keyword evidence="3" id="KW-1185">Reference proteome</keyword>
<dbReference type="SUPFAM" id="SSF48452">
    <property type="entry name" value="TPR-like"/>
    <property type="match status" value="1"/>
</dbReference>
<feature type="repeat" description="TPR" evidence="1">
    <location>
        <begin position="284"/>
        <end position="317"/>
    </location>
</feature>
<accession>A0A0P9DQD6</accession>
<organism evidence="2 3">
    <name type="scientific">Kouleothrix aurantiaca</name>
    <dbReference type="NCBI Taxonomy" id="186479"/>
    <lineage>
        <taxon>Bacteria</taxon>
        <taxon>Bacillati</taxon>
        <taxon>Chloroflexota</taxon>
        <taxon>Chloroflexia</taxon>
        <taxon>Chloroflexales</taxon>
        <taxon>Roseiflexineae</taxon>
        <taxon>Roseiflexaceae</taxon>
        <taxon>Kouleothrix</taxon>
    </lineage>
</organism>
<dbReference type="PROSITE" id="PS50005">
    <property type="entry name" value="TPR"/>
    <property type="match status" value="1"/>
</dbReference>
<evidence type="ECO:0000256" key="1">
    <source>
        <dbReference type="PROSITE-ProRule" id="PRU00339"/>
    </source>
</evidence>
<dbReference type="Proteomes" id="UP000050509">
    <property type="component" value="Unassembled WGS sequence"/>
</dbReference>
<evidence type="ECO:0000313" key="3">
    <source>
        <dbReference type="Proteomes" id="UP000050509"/>
    </source>
</evidence>
<reference evidence="2 3" key="1">
    <citation type="submission" date="2015-09" db="EMBL/GenBank/DDBJ databases">
        <title>Draft genome sequence of Kouleothrix aurantiaca JCM 19913.</title>
        <authorList>
            <person name="Hemp J."/>
        </authorList>
    </citation>
    <scope>NUCLEOTIDE SEQUENCE [LARGE SCALE GENOMIC DNA]</scope>
    <source>
        <strain evidence="2 3">COM-B</strain>
    </source>
</reference>